<dbReference type="PANTHER" id="PTHR34256">
    <property type="entry name" value="UPF0561 PROTEIN C2ORF68"/>
    <property type="match status" value="1"/>
</dbReference>
<evidence type="ECO:0000313" key="4">
    <source>
        <dbReference type="Proteomes" id="UP000001940"/>
    </source>
</evidence>
<feature type="compositionally biased region" description="Basic and acidic residues" evidence="2">
    <location>
        <begin position="22"/>
        <end position="45"/>
    </location>
</feature>
<dbReference type="Bgee" id="WBGene00010807">
    <property type="expression patterns" value="Expressed in germ line (C elegans) and 4 other cell types or tissues"/>
</dbReference>
<dbReference type="FunCoup" id="O45690">
    <property type="interactions" value="341"/>
</dbReference>
<dbReference type="OrthoDB" id="10033037at2759"/>
<keyword evidence="4" id="KW-1185">Reference proteome</keyword>
<dbReference type="Pfam" id="PF10573">
    <property type="entry name" value="UPF0561"/>
    <property type="match status" value="1"/>
</dbReference>
<dbReference type="IntAct" id="O45690">
    <property type="interactions" value="1"/>
</dbReference>
<feature type="region of interest" description="Disordered" evidence="2">
    <location>
        <begin position="20"/>
        <end position="119"/>
    </location>
</feature>
<dbReference type="WormBase" id="M01E5.4">
    <property type="protein sequence ID" value="CE12280"/>
    <property type="gene ID" value="WBGene00010807"/>
</dbReference>
<dbReference type="HOGENOM" id="CLU_097288_0_0_1"/>
<dbReference type="AlphaFoldDB" id="O45690"/>
<organism evidence="3 4">
    <name type="scientific">Caenorhabditis elegans</name>
    <dbReference type="NCBI Taxonomy" id="6239"/>
    <lineage>
        <taxon>Eukaryota</taxon>
        <taxon>Metazoa</taxon>
        <taxon>Ecdysozoa</taxon>
        <taxon>Nematoda</taxon>
        <taxon>Chromadorea</taxon>
        <taxon>Rhabditida</taxon>
        <taxon>Rhabditina</taxon>
        <taxon>Rhabditomorpha</taxon>
        <taxon>Rhabditoidea</taxon>
        <taxon>Rhabditidae</taxon>
        <taxon>Peloderinae</taxon>
        <taxon>Caenorhabditis</taxon>
    </lineage>
</organism>
<dbReference type="InterPro" id="IPR018888">
    <property type="entry name" value="UPF0561"/>
</dbReference>
<dbReference type="GeneID" id="173194"/>
<dbReference type="KEGG" id="cel:CELE_M01E5.4"/>
<dbReference type="AGR" id="WB:WBGene00010807"/>
<feature type="compositionally biased region" description="Low complexity" evidence="2">
    <location>
        <begin position="228"/>
        <end position="250"/>
    </location>
</feature>
<comment type="similarity">
    <text evidence="1">Belongs to the UPF0561 family.</text>
</comment>
<accession>O45690</accession>
<dbReference type="OMA" id="AVECKLY"/>
<sequence>MTRPHQPRIDLNHGFLRFIRRNQVDRDEYNRVHEERKSEIRERIGSSDSSQDGEEKAQSNVYVPPHLRRQKKENEEKFSALKASRSQSQSDTGSEEGEGASGGGEASCPIQQKQKAFDENVRRQVRRRIERTHPTVDDICIVLANYSLQEAASKNSENSNEDLFELVLTLKSGEQKTIGVPRNTQAARLAKSLSREHHFSDSQCRNLRIFIEEQLELRFAREKSTATSSDASIPGSPTSSSESSIIEFSA</sequence>
<feature type="region of interest" description="Disordered" evidence="2">
    <location>
        <begin position="223"/>
        <end position="250"/>
    </location>
</feature>
<evidence type="ECO:0000313" key="5">
    <source>
        <dbReference type="WormBase" id="M01E5.4"/>
    </source>
</evidence>
<dbReference type="PIR" id="T23644">
    <property type="entry name" value="T23644"/>
</dbReference>
<dbReference type="CTD" id="173194"/>
<dbReference type="SMR" id="O45690"/>
<dbReference type="eggNOG" id="ENOG502TGZF">
    <property type="taxonomic scope" value="Eukaryota"/>
</dbReference>
<reference evidence="3 4" key="1">
    <citation type="journal article" date="1998" name="Science">
        <title>Genome sequence of the nematode C. elegans: a platform for investigating biology.</title>
        <authorList>
            <consortium name="The C. elegans sequencing consortium"/>
            <person name="Sulson J.E."/>
            <person name="Waterston R."/>
        </authorList>
    </citation>
    <scope>NUCLEOTIDE SEQUENCE [LARGE SCALE GENOMIC DNA]</scope>
    <source>
        <strain evidence="3 4">Bristol N2</strain>
    </source>
</reference>
<dbReference type="RefSeq" id="NP_493336.1">
    <property type="nucleotide sequence ID" value="NM_060935.5"/>
</dbReference>
<dbReference type="PaxDb" id="6239-M01E5.4"/>
<dbReference type="UCSC" id="M01E5.4">
    <property type="organism name" value="c. elegans"/>
</dbReference>
<evidence type="ECO:0000313" key="3">
    <source>
        <dbReference type="EMBL" id="CAB07636.1"/>
    </source>
</evidence>
<protein>
    <submittedName>
        <fullName evidence="3">Uncharacterized protein</fullName>
    </submittedName>
</protein>
<dbReference type="EMBL" id="BX284601">
    <property type="protein sequence ID" value="CAB07636.1"/>
    <property type="molecule type" value="Genomic_DNA"/>
</dbReference>
<evidence type="ECO:0000256" key="2">
    <source>
        <dbReference type="SAM" id="MobiDB-lite"/>
    </source>
</evidence>
<name>O45690_CAEEL</name>
<dbReference type="GO" id="GO:0005737">
    <property type="term" value="C:cytoplasm"/>
    <property type="evidence" value="ECO:0007005"/>
    <property type="project" value="WormBase"/>
</dbReference>
<evidence type="ECO:0000256" key="1">
    <source>
        <dbReference type="ARBA" id="ARBA00006905"/>
    </source>
</evidence>
<dbReference type="PANTHER" id="PTHR34256:SF1">
    <property type="entry name" value="UPF0561 PROTEIN C2ORF68"/>
    <property type="match status" value="1"/>
</dbReference>
<dbReference type="InParanoid" id="O45690"/>
<dbReference type="STRING" id="6239.M01E5.4.1"/>
<dbReference type="Proteomes" id="UP000001940">
    <property type="component" value="Chromosome I"/>
</dbReference>
<proteinExistence type="inferred from homology"/>
<gene>
    <name evidence="3" type="ORF">CELE_M01E5.4</name>
    <name evidence="3 5" type="ORF">M01E5.4</name>
</gene>